<dbReference type="PANTHER" id="PTHR45453:SF1">
    <property type="entry name" value="PHOSPHATE REGULON SENSOR PROTEIN PHOR"/>
    <property type="match status" value="1"/>
</dbReference>
<dbReference type="FunFam" id="1.10.287.130:FF:000008">
    <property type="entry name" value="Two-component sensor histidine kinase"/>
    <property type="match status" value="1"/>
</dbReference>
<dbReference type="CDD" id="cd00130">
    <property type="entry name" value="PAS"/>
    <property type="match status" value="1"/>
</dbReference>
<dbReference type="GO" id="GO:0005886">
    <property type="term" value="C:plasma membrane"/>
    <property type="evidence" value="ECO:0007669"/>
    <property type="project" value="UniProtKB-SubCell"/>
</dbReference>
<comment type="catalytic activity">
    <reaction evidence="1">
        <text>ATP + protein L-histidine = ADP + protein N-phospho-L-histidine.</text>
        <dbReference type="EC" id="2.7.13.3"/>
    </reaction>
</comment>
<keyword evidence="10" id="KW-0902">Two-component regulatory system</keyword>
<dbReference type="InterPro" id="IPR003594">
    <property type="entry name" value="HATPase_dom"/>
</dbReference>
<dbReference type="GO" id="GO:0005524">
    <property type="term" value="F:ATP binding"/>
    <property type="evidence" value="ECO:0007669"/>
    <property type="project" value="UniProtKB-KW"/>
</dbReference>
<evidence type="ECO:0000313" key="15">
    <source>
        <dbReference type="Proteomes" id="UP000824107"/>
    </source>
</evidence>
<comment type="caution">
    <text evidence="14">The sequence shown here is derived from an EMBL/GenBank/DDBJ whole genome shotgun (WGS) entry which is preliminary data.</text>
</comment>
<name>A0A9D1M3V3_9PROT</name>
<dbReference type="Gene3D" id="1.10.287.130">
    <property type="match status" value="1"/>
</dbReference>
<evidence type="ECO:0000256" key="6">
    <source>
        <dbReference type="ARBA" id="ARBA00022679"/>
    </source>
</evidence>
<dbReference type="Pfam" id="PF13188">
    <property type="entry name" value="PAS_8"/>
    <property type="match status" value="1"/>
</dbReference>
<dbReference type="Gene3D" id="3.30.450.20">
    <property type="entry name" value="PAS domain"/>
    <property type="match status" value="1"/>
</dbReference>
<dbReference type="CDD" id="cd00075">
    <property type="entry name" value="HATPase"/>
    <property type="match status" value="1"/>
</dbReference>
<keyword evidence="6" id="KW-0808">Transferase</keyword>
<dbReference type="PROSITE" id="PS50109">
    <property type="entry name" value="HIS_KIN"/>
    <property type="match status" value="1"/>
</dbReference>
<evidence type="ECO:0000256" key="1">
    <source>
        <dbReference type="ARBA" id="ARBA00000085"/>
    </source>
</evidence>
<dbReference type="GO" id="GO:0000155">
    <property type="term" value="F:phosphorelay sensor kinase activity"/>
    <property type="evidence" value="ECO:0007669"/>
    <property type="project" value="InterPro"/>
</dbReference>
<dbReference type="AlphaFoldDB" id="A0A9D1M3V3"/>
<keyword evidence="12" id="KW-0812">Transmembrane</keyword>
<comment type="subcellular location">
    <subcellularLocation>
        <location evidence="2">Cell membrane</location>
    </subcellularLocation>
</comment>
<dbReference type="Gene3D" id="3.30.565.10">
    <property type="entry name" value="Histidine kinase-like ATPase, C-terminal domain"/>
    <property type="match status" value="1"/>
</dbReference>
<sequence length="474" mass="52853">MFKRSSNYYKFEKNNKFADRVLVLSLPSAMVFIMLVALRLLAPSMAVISYATIILFNVVFLLPITFELQQLKNYVKNVSRGEVPGEGSIELSEKDAKEIVEAVNAMHRFWAAKTDTLEAQTISDTAVLDTLPDPIMMIDRAGNVIGANLSSRTLFGKEITDKNIEKVIDSNNFIEAVSRVLKKESESENLIFYVKKPIDQKLYAHIKQLPYLSKGRAVAVISLYDLTKAMKIEKMQSDFVANASHELRTPLAIISGFIETLQTSAKDDAEARDKFLKIMQEQAEYMSSLIENLLSLSKIEMSQDMPPEDKVDVAKIIGEVSEALSLKAKAREIAIHSFIEPDLPEITADARQVKQVVQNLADNAVKYGVAKSDMLIKARLVDNIPPSKSFQVAKGKAVAISVNNKGPKISPENLARLTERFYRMQEHKDLNIKGTGLGLAIAKHIILRHKGNLTVTSTAYNGTTFTIYLPLEIN</sequence>
<dbReference type="EC" id="2.7.13.3" evidence="3"/>
<keyword evidence="8 14" id="KW-0418">Kinase</keyword>
<dbReference type="GO" id="GO:0004721">
    <property type="term" value="F:phosphoprotein phosphatase activity"/>
    <property type="evidence" value="ECO:0007669"/>
    <property type="project" value="TreeGrafter"/>
</dbReference>
<dbReference type="PANTHER" id="PTHR45453">
    <property type="entry name" value="PHOSPHATE REGULON SENSOR PROTEIN PHOR"/>
    <property type="match status" value="1"/>
</dbReference>
<reference evidence="14" key="2">
    <citation type="journal article" date="2021" name="PeerJ">
        <title>Extensive microbial diversity within the chicken gut microbiome revealed by metagenomics and culture.</title>
        <authorList>
            <person name="Gilroy R."/>
            <person name="Ravi A."/>
            <person name="Getino M."/>
            <person name="Pursley I."/>
            <person name="Horton D.L."/>
            <person name="Alikhan N.F."/>
            <person name="Baker D."/>
            <person name="Gharbi K."/>
            <person name="Hall N."/>
            <person name="Watson M."/>
            <person name="Adriaenssens E.M."/>
            <person name="Foster-Nyarko E."/>
            <person name="Jarju S."/>
            <person name="Secka A."/>
            <person name="Antonio M."/>
            <person name="Oren A."/>
            <person name="Chaudhuri R.R."/>
            <person name="La Ragione R."/>
            <person name="Hildebrand F."/>
            <person name="Pallen M.J."/>
        </authorList>
    </citation>
    <scope>NUCLEOTIDE SEQUENCE</scope>
    <source>
        <strain evidence="14">ChiW3-316</strain>
    </source>
</reference>
<evidence type="ECO:0000256" key="3">
    <source>
        <dbReference type="ARBA" id="ARBA00012438"/>
    </source>
</evidence>
<dbReference type="InterPro" id="IPR004358">
    <property type="entry name" value="Sig_transdc_His_kin-like_C"/>
</dbReference>
<dbReference type="GO" id="GO:0016036">
    <property type="term" value="P:cellular response to phosphate starvation"/>
    <property type="evidence" value="ECO:0007669"/>
    <property type="project" value="TreeGrafter"/>
</dbReference>
<dbReference type="Pfam" id="PF02518">
    <property type="entry name" value="HATPase_c"/>
    <property type="match status" value="1"/>
</dbReference>
<dbReference type="InterPro" id="IPR036890">
    <property type="entry name" value="HATPase_C_sf"/>
</dbReference>
<protein>
    <recommendedName>
        <fullName evidence="3">histidine kinase</fullName>
        <ecNumber evidence="3">2.7.13.3</ecNumber>
    </recommendedName>
</protein>
<evidence type="ECO:0000256" key="8">
    <source>
        <dbReference type="ARBA" id="ARBA00022777"/>
    </source>
</evidence>
<dbReference type="PRINTS" id="PR00344">
    <property type="entry name" value="BCTRLSENSOR"/>
</dbReference>
<dbReference type="InterPro" id="IPR005467">
    <property type="entry name" value="His_kinase_dom"/>
</dbReference>
<dbReference type="Pfam" id="PF00512">
    <property type="entry name" value="HisKA"/>
    <property type="match status" value="1"/>
</dbReference>
<evidence type="ECO:0000256" key="12">
    <source>
        <dbReference type="SAM" id="Phobius"/>
    </source>
</evidence>
<evidence type="ECO:0000259" key="13">
    <source>
        <dbReference type="PROSITE" id="PS50109"/>
    </source>
</evidence>
<evidence type="ECO:0000256" key="11">
    <source>
        <dbReference type="ARBA" id="ARBA00023136"/>
    </source>
</evidence>
<feature type="transmembrane region" description="Helical" evidence="12">
    <location>
        <begin position="47"/>
        <end position="66"/>
    </location>
</feature>
<organism evidence="14 15">
    <name type="scientific">Candidatus Scatocola faecipullorum</name>
    <dbReference type="NCBI Taxonomy" id="2840917"/>
    <lineage>
        <taxon>Bacteria</taxon>
        <taxon>Pseudomonadati</taxon>
        <taxon>Pseudomonadota</taxon>
        <taxon>Alphaproteobacteria</taxon>
        <taxon>Rhodospirillales</taxon>
        <taxon>Rhodospirillaceae</taxon>
        <taxon>Rhodospirillaceae incertae sedis</taxon>
        <taxon>Candidatus Scatocola</taxon>
    </lineage>
</organism>
<keyword evidence="5" id="KW-0597">Phosphoprotein</keyword>
<dbReference type="SUPFAM" id="SSF55874">
    <property type="entry name" value="ATPase domain of HSP90 chaperone/DNA topoisomerase II/histidine kinase"/>
    <property type="match status" value="1"/>
</dbReference>
<dbReference type="Proteomes" id="UP000824107">
    <property type="component" value="Unassembled WGS sequence"/>
</dbReference>
<keyword evidence="11 12" id="KW-0472">Membrane</keyword>
<accession>A0A9D1M3V3</accession>
<dbReference type="SMART" id="SM00388">
    <property type="entry name" value="HisKA"/>
    <property type="match status" value="1"/>
</dbReference>
<evidence type="ECO:0000256" key="10">
    <source>
        <dbReference type="ARBA" id="ARBA00023012"/>
    </source>
</evidence>
<reference evidence="14" key="1">
    <citation type="submission" date="2020-10" db="EMBL/GenBank/DDBJ databases">
        <authorList>
            <person name="Gilroy R."/>
        </authorList>
    </citation>
    <scope>NUCLEOTIDE SEQUENCE</scope>
    <source>
        <strain evidence="14">ChiW3-316</strain>
    </source>
</reference>
<feature type="transmembrane region" description="Helical" evidence="12">
    <location>
        <begin position="21"/>
        <end position="41"/>
    </location>
</feature>
<keyword evidence="4" id="KW-1003">Cell membrane</keyword>
<dbReference type="EMBL" id="DVNC01000022">
    <property type="protein sequence ID" value="HIU53066.1"/>
    <property type="molecule type" value="Genomic_DNA"/>
</dbReference>
<dbReference type="SMART" id="SM00387">
    <property type="entry name" value="HATPase_c"/>
    <property type="match status" value="1"/>
</dbReference>
<evidence type="ECO:0000256" key="7">
    <source>
        <dbReference type="ARBA" id="ARBA00022741"/>
    </source>
</evidence>
<evidence type="ECO:0000256" key="5">
    <source>
        <dbReference type="ARBA" id="ARBA00022553"/>
    </source>
</evidence>
<dbReference type="InterPro" id="IPR003661">
    <property type="entry name" value="HisK_dim/P_dom"/>
</dbReference>
<evidence type="ECO:0000256" key="9">
    <source>
        <dbReference type="ARBA" id="ARBA00022840"/>
    </source>
</evidence>
<dbReference type="SUPFAM" id="SSF47384">
    <property type="entry name" value="Homodimeric domain of signal transducing histidine kinase"/>
    <property type="match status" value="1"/>
</dbReference>
<proteinExistence type="predicted"/>
<evidence type="ECO:0000256" key="2">
    <source>
        <dbReference type="ARBA" id="ARBA00004236"/>
    </source>
</evidence>
<keyword evidence="7" id="KW-0547">Nucleotide-binding</keyword>
<dbReference type="InterPro" id="IPR036097">
    <property type="entry name" value="HisK_dim/P_sf"/>
</dbReference>
<dbReference type="InterPro" id="IPR000014">
    <property type="entry name" value="PAS"/>
</dbReference>
<evidence type="ECO:0000256" key="4">
    <source>
        <dbReference type="ARBA" id="ARBA00022475"/>
    </source>
</evidence>
<evidence type="ECO:0000313" key="14">
    <source>
        <dbReference type="EMBL" id="HIU53066.1"/>
    </source>
</evidence>
<gene>
    <name evidence="14" type="ORF">IAD20_03180</name>
</gene>
<keyword evidence="9" id="KW-0067">ATP-binding</keyword>
<dbReference type="InterPro" id="IPR050351">
    <property type="entry name" value="BphY/WalK/GraS-like"/>
</dbReference>
<feature type="domain" description="Histidine kinase" evidence="13">
    <location>
        <begin position="242"/>
        <end position="473"/>
    </location>
</feature>
<keyword evidence="12" id="KW-1133">Transmembrane helix</keyword>
<dbReference type="CDD" id="cd00082">
    <property type="entry name" value="HisKA"/>
    <property type="match status" value="1"/>
</dbReference>